<dbReference type="PROSITE" id="PS51419">
    <property type="entry name" value="RAB"/>
    <property type="match status" value="1"/>
</dbReference>
<dbReference type="Gene3D" id="3.40.50.300">
    <property type="entry name" value="P-loop containing nucleotide triphosphate hydrolases"/>
    <property type="match status" value="1"/>
</dbReference>
<evidence type="ECO:0000313" key="4">
    <source>
        <dbReference type="Proteomes" id="UP000053392"/>
    </source>
</evidence>
<dbReference type="OrthoDB" id="63533at2759"/>
<keyword evidence="1" id="KW-0547">Nucleotide-binding</keyword>
<dbReference type="SMART" id="SM00173">
    <property type="entry name" value="RAS"/>
    <property type="match status" value="1"/>
</dbReference>
<dbReference type="PANTHER" id="PTHR47978">
    <property type="match status" value="1"/>
</dbReference>
<reference evidence="3 4" key="1">
    <citation type="submission" date="2015-01" db="EMBL/GenBank/DDBJ databases">
        <title>The Genome Sequence of Cryptococcus gattii Ram5.</title>
        <authorList>
            <consortium name="The Broad Institute Genomics Platform"/>
            <person name="Cuomo C."/>
            <person name="Litvintseva A."/>
            <person name="Chen Y."/>
            <person name="Heitman J."/>
            <person name="Sun S."/>
            <person name="Springer D."/>
            <person name="Dromer F."/>
            <person name="Young S."/>
            <person name="Zeng Q."/>
            <person name="Gargeya S."/>
            <person name="Abouelleil A."/>
            <person name="Alvarado L."/>
            <person name="Chapman S.B."/>
            <person name="Gainer-Dewar J."/>
            <person name="Goldberg J."/>
            <person name="Griggs A."/>
            <person name="Gujja S."/>
            <person name="Hansen M."/>
            <person name="Howarth C."/>
            <person name="Imamovic A."/>
            <person name="Larimer J."/>
            <person name="Murphy C."/>
            <person name="Naylor J."/>
            <person name="Pearson M."/>
            <person name="Priest M."/>
            <person name="Roberts A."/>
            <person name="Saif S."/>
            <person name="Shea T."/>
            <person name="Sykes S."/>
            <person name="Wortman J."/>
            <person name="Nusbaum C."/>
            <person name="Birren B."/>
        </authorList>
    </citation>
    <scope>NUCLEOTIDE SEQUENCE [LARGE SCALE GENOMIC DNA]</scope>
    <source>
        <strain evidence="3 4">Ram5</strain>
    </source>
</reference>
<dbReference type="AlphaFoldDB" id="A0A0D0V883"/>
<dbReference type="PRINTS" id="PR00449">
    <property type="entry name" value="RASTRNSFRMNG"/>
</dbReference>
<dbReference type="SUPFAM" id="SSF52540">
    <property type="entry name" value="P-loop containing nucleoside triphosphate hydrolases"/>
    <property type="match status" value="1"/>
</dbReference>
<evidence type="ECO:0000256" key="2">
    <source>
        <dbReference type="SAM" id="MobiDB-lite"/>
    </source>
</evidence>
<sequence length="205" mass="22588">MARTTSFKLVLLGESAVGKSSLVLRFVRNEFSDFSPFVLLSPFRCCIPYSISRTRTYVVAIDYYPALFNQNIGYKSLAPIYFRNSNAAVIVYDITQTSFEKAKSWVRELQRQADPSIVIMLVGNKTDMDSQRKTSREIGEQYAKEEGLLFAEASAKTGEGVEELFMEIAKKLPLAPPPQRGQAAGGKGVKVSGQEDSATASACTC</sequence>
<dbReference type="GO" id="GO:0005525">
    <property type="term" value="F:GTP binding"/>
    <property type="evidence" value="ECO:0007669"/>
    <property type="project" value="InterPro"/>
</dbReference>
<feature type="compositionally biased region" description="Polar residues" evidence="2">
    <location>
        <begin position="194"/>
        <end position="205"/>
    </location>
</feature>
<dbReference type="SMART" id="SM00175">
    <property type="entry name" value="RAB"/>
    <property type="match status" value="1"/>
</dbReference>
<gene>
    <name evidence="3" type="ORF">I313_03020</name>
</gene>
<dbReference type="GO" id="GO:0003924">
    <property type="term" value="F:GTPase activity"/>
    <property type="evidence" value="ECO:0007669"/>
    <property type="project" value="InterPro"/>
</dbReference>
<dbReference type="HOGENOM" id="CLU_041217_10_2_1"/>
<dbReference type="InterPro" id="IPR001806">
    <property type="entry name" value="Small_GTPase"/>
</dbReference>
<organism evidence="3 4">
    <name type="scientific">Cryptococcus deuterogattii Ram5</name>
    <dbReference type="NCBI Taxonomy" id="1296110"/>
    <lineage>
        <taxon>Eukaryota</taxon>
        <taxon>Fungi</taxon>
        <taxon>Dikarya</taxon>
        <taxon>Basidiomycota</taxon>
        <taxon>Agaricomycotina</taxon>
        <taxon>Tremellomycetes</taxon>
        <taxon>Tremellales</taxon>
        <taxon>Cryptococcaceae</taxon>
        <taxon>Cryptococcus</taxon>
        <taxon>Cryptococcus gattii species complex</taxon>
    </lineage>
</organism>
<dbReference type="Pfam" id="PF00071">
    <property type="entry name" value="Ras"/>
    <property type="match status" value="2"/>
</dbReference>
<dbReference type="FunFam" id="3.40.50.300:FF:001447">
    <property type="entry name" value="Ras-related protein Rab-1B"/>
    <property type="match status" value="1"/>
</dbReference>
<dbReference type="EMBL" id="KN847901">
    <property type="protein sequence ID" value="KIR41070.1"/>
    <property type="molecule type" value="Genomic_DNA"/>
</dbReference>
<dbReference type="InterPro" id="IPR027417">
    <property type="entry name" value="P-loop_NTPase"/>
</dbReference>
<accession>A0A0D0V883</accession>
<name>A0A0D0V883_9TREE</name>
<dbReference type="SMART" id="SM00174">
    <property type="entry name" value="RHO"/>
    <property type="match status" value="1"/>
</dbReference>
<evidence type="ECO:0000256" key="1">
    <source>
        <dbReference type="ARBA" id="ARBA00022741"/>
    </source>
</evidence>
<protein>
    <submittedName>
        <fullName evidence="3">Unplaced genomic scaffold supercont1.6, whole genome shotgun sequence</fullName>
    </submittedName>
</protein>
<evidence type="ECO:0000313" key="3">
    <source>
        <dbReference type="EMBL" id="KIR41070.1"/>
    </source>
</evidence>
<dbReference type="Proteomes" id="UP000053392">
    <property type="component" value="Unassembled WGS sequence"/>
</dbReference>
<keyword evidence="4" id="KW-1185">Reference proteome</keyword>
<proteinExistence type="predicted"/>
<dbReference type="PROSITE" id="PS51421">
    <property type="entry name" value="RAS"/>
    <property type="match status" value="1"/>
</dbReference>
<feature type="region of interest" description="Disordered" evidence="2">
    <location>
        <begin position="175"/>
        <end position="205"/>
    </location>
</feature>